<dbReference type="Pfam" id="PF13377">
    <property type="entry name" value="Peripla_BP_3"/>
    <property type="match status" value="1"/>
</dbReference>
<dbReference type="PROSITE" id="PS00356">
    <property type="entry name" value="HTH_LACI_1"/>
    <property type="match status" value="1"/>
</dbReference>
<evidence type="ECO:0000256" key="2">
    <source>
        <dbReference type="ARBA" id="ARBA00023125"/>
    </source>
</evidence>
<sequence length="352" mass="36921">MQENGSNTRKVTTLSDVAKLAGVSIATASKALNGRAQVKAETRERVVSAAEQLNFSPNVLAQHLLSGRSGTVGLVTHDLDGRFSIPTLMGAEDAAGTGNMSVFLCDARGDSLREQFHVQALLGRRVDGLIVVGARPDPRPSLGRKLPIPVVYAYAPSTDPRDMSIVSDNVGGGRLVAEHLLACGRTRIAVVMGDPGYGAAHDRVTGAVQAFDAAGIGMLGGQALYGSWSEEWGRTAAGIVLAQHPDVDAVLCGSDQIARGVLDTLRESGRRVPDDIAVSGYDNWELLALNARPQLTSVDMELETLGRRAAARLFEAIDGTPISGTETLSARLVPRGSTGPLPSTGQHTAARS</sequence>
<dbReference type="Proteomes" id="UP000321798">
    <property type="component" value="Unassembled WGS sequence"/>
</dbReference>
<dbReference type="AlphaFoldDB" id="A0A512PE12"/>
<name>A0A512PE12_9CELL</name>
<dbReference type="CDD" id="cd06288">
    <property type="entry name" value="PBP1_sucrose_transcription_regulator"/>
    <property type="match status" value="1"/>
</dbReference>
<dbReference type="EMBL" id="BKAL01000007">
    <property type="protein sequence ID" value="GEP69448.1"/>
    <property type="molecule type" value="Genomic_DNA"/>
</dbReference>
<accession>A0A512PE12</accession>
<dbReference type="InterPro" id="IPR000843">
    <property type="entry name" value="HTH_LacI"/>
</dbReference>
<evidence type="ECO:0000256" key="1">
    <source>
        <dbReference type="ARBA" id="ARBA00023015"/>
    </source>
</evidence>
<feature type="compositionally biased region" description="Polar residues" evidence="4">
    <location>
        <begin position="340"/>
        <end position="352"/>
    </location>
</feature>
<dbReference type="PANTHER" id="PTHR30146">
    <property type="entry name" value="LACI-RELATED TRANSCRIPTIONAL REPRESSOR"/>
    <property type="match status" value="1"/>
</dbReference>
<keyword evidence="3" id="KW-0804">Transcription</keyword>
<evidence type="ECO:0000313" key="7">
    <source>
        <dbReference type="Proteomes" id="UP000321798"/>
    </source>
</evidence>
<dbReference type="Gene3D" id="3.40.50.2300">
    <property type="match status" value="2"/>
</dbReference>
<organism evidence="6 7">
    <name type="scientific">Cellulomonas soli</name>
    <dbReference type="NCBI Taxonomy" id="931535"/>
    <lineage>
        <taxon>Bacteria</taxon>
        <taxon>Bacillati</taxon>
        <taxon>Actinomycetota</taxon>
        <taxon>Actinomycetes</taxon>
        <taxon>Micrococcales</taxon>
        <taxon>Cellulomonadaceae</taxon>
        <taxon>Cellulomonas</taxon>
    </lineage>
</organism>
<keyword evidence="7" id="KW-1185">Reference proteome</keyword>
<dbReference type="InterPro" id="IPR046335">
    <property type="entry name" value="LacI/GalR-like_sensor"/>
</dbReference>
<reference evidence="6 7" key="1">
    <citation type="submission" date="2019-07" db="EMBL/GenBank/DDBJ databases">
        <title>Whole genome shotgun sequence of Cellulomonas soli NBRC 109434.</title>
        <authorList>
            <person name="Hosoyama A."/>
            <person name="Uohara A."/>
            <person name="Ohji S."/>
            <person name="Ichikawa N."/>
        </authorList>
    </citation>
    <scope>NUCLEOTIDE SEQUENCE [LARGE SCALE GENOMIC DNA]</scope>
    <source>
        <strain evidence="6 7">NBRC 109434</strain>
    </source>
</reference>
<dbReference type="GO" id="GO:0000976">
    <property type="term" value="F:transcription cis-regulatory region binding"/>
    <property type="evidence" value="ECO:0007669"/>
    <property type="project" value="TreeGrafter"/>
</dbReference>
<dbReference type="CDD" id="cd01392">
    <property type="entry name" value="HTH_LacI"/>
    <property type="match status" value="1"/>
</dbReference>
<dbReference type="PANTHER" id="PTHR30146:SF109">
    <property type="entry name" value="HTH-TYPE TRANSCRIPTIONAL REGULATOR GALS"/>
    <property type="match status" value="1"/>
</dbReference>
<dbReference type="GO" id="GO:0003700">
    <property type="term" value="F:DNA-binding transcription factor activity"/>
    <property type="evidence" value="ECO:0007669"/>
    <property type="project" value="TreeGrafter"/>
</dbReference>
<dbReference type="SUPFAM" id="SSF47413">
    <property type="entry name" value="lambda repressor-like DNA-binding domains"/>
    <property type="match status" value="1"/>
</dbReference>
<dbReference type="InterPro" id="IPR028082">
    <property type="entry name" value="Peripla_BP_I"/>
</dbReference>
<comment type="caution">
    <text evidence="6">The sequence shown here is derived from an EMBL/GenBank/DDBJ whole genome shotgun (WGS) entry which is preliminary data.</text>
</comment>
<evidence type="ECO:0000256" key="4">
    <source>
        <dbReference type="SAM" id="MobiDB-lite"/>
    </source>
</evidence>
<dbReference type="OrthoDB" id="3467214at2"/>
<dbReference type="SMART" id="SM00354">
    <property type="entry name" value="HTH_LACI"/>
    <property type="match status" value="1"/>
</dbReference>
<dbReference type="PROSITE" id="PS50932">
    <property type="entry name" value="HTH_LACI_2"/>
    <property type="match status" value="1"/>
</dbReference>
<evidence type="ECO:0000256" key="3">
    <source>
        <dbReference type="ARBA" id="ARBA00023163"/>
    </source>
</evidence>
<proteinExistence type="predicted"/>
<feature type="domain" description="HTH lacI-type" evidence="5">
    <location>
        <begin position="12"/>
        <end position="66"/>
    </location>
</feature>
<keyword evidence="1" id="KW-0805">Transcription regulation</keyword>
<gene>
    <name evidence="6" type="primary">lacI_4</name>
    <name evidence="6" type="ORF">CSO01_21630</name>
</gene>
<dbReference type="Pfam" id="PF00356">
    <property type="entry name" value="LacI"/>
    <property type="match status" value="1"/>
</dbReference>
<evidence type="ECO:0000313" key="6">
    <source>
        <dbReference type="EMBL" id="GEP69448.1"/>
    </source>
</evidence>
<feature type="region of interest" description="Disordered" evidence="4">
    <location>
        <begin position="325"/>
        <end position="352"/>
    </location>
</feature>
<dbReference type="InterPro" id="IPR010982">
    <property type="entry name" value="Lambda_DNA-bd_dom_sf"/>
</dbReference>
<dbReference type="Gene3D" id="1.10.260.40">
    <property type="entry name" value="lambda repressor-like DNA-binding domains"/>
    <property type="match status" value="1"/>
</dbReference>
<dbReference type="RefSeq" id="WP_146953395.1">
    <property type="nucleotide sequence ID" value="NZ_BAABBJ010000007.1"/>
</dbReference>
<evidence type="ECO:0000259" key="5">
    <source>
        <dbReference type="PROSITE" id="PS50932"/>
    </source>
</evidence>
<keyword evidence="2" id="KW-0238">DNA-binding</keyword>
<dbReference type="SUPFAM" id="SSF53822">
    <property type="entry name" value="Periplasmic binding protein-like I"/>
    <property type="match status" value="1"/>
</dbReference>
<protein>
    <submittedName>
        <fullName evidence="6">LacI family transcriptional regulator</fullName>
    </submittedName>
</protein>